<evidence type="ECO:0000256" key="5">
    <source>
        <dbReference type="RuleBase" id="RU361131"/>
    </source>
</evidence>
<dbReference type="InterPro" id="IPR018016">
    <property type="entry name" value="Nucleoside_phosphorylase_CS"/>
</dbReference>
<dbReference type="SUPFAM" id="SSF53167">
    <property type="entry name" value="Purine and uridine phosphorylases"/>
    <property type="match status" value="1"/>
</dbReference>
<comment type="catalytic activity">
    <reaction evidence="5">
        <text>uridine + phosphate = alpha-D-ribose 1-phosphate + uracil</text>
        <dbReference type="Rhea" id="RHEA:24388"/>
        <dbReference type="ChEBI" id="CHEBI:16704"/>
        <dbReference type="ChEBI" id="CHEBI:17568"/>
        <dbReference type="ChEBI" id="CHEBI:43474"/>
        <dbReference type="ChEBI" id="CHEBI:57720"/>
        <dbReference type="EC" id="2.4.2.3"/>
    </reaction>
</comment>
<dbReference type="Gene3D" id="3.40.50.1580">
    <property type="entry name" value="Nucleoside phosphorylase domain"/>
    <property type="match status" value="1"/>
</dbReference>
<feature type="compositionally biased region" description="Basic and acidic residues" evidence="6">
    <location>
        <begin position="369"/>
        <end position="379"/>
    </location>
</feature>
<organism evidence="8 9">
    <name type="scientific">Drosophila lebanonensis</name>
    <name type="common">Fruit fly</name>
    <name type="synonym">Scaptodrosophila lebanonensis</name>
    <dbReference type="NCBI Taxonomy" id="7225"/>
    <lineage>
        <taxon>Eukaryota</taxon>
        <taxon>Metazoa</taxon>
        <taxon>Ecdysozoa</taxon>
        <taxon>Arthropoda</taxon>
        <taxon>Hexapoda</taxon>
        <taxon>Insecta</taxon>
        <taxon>Pterygota</taxon>
        <taxon>Neoptera</taxon>
        <taxon>Endopterygota</taxon>
        <taxon>Diptera</taxon>
        <taxon>Brachycera</taxon>
        <taxon>Muscomorpha</taxon>
        <taxon>Ephydroidea</taxon>
        <taxon>Drosophilidae</taxon>
        <taxon>Scaptodrosophila</taxon>
    </lineage>
</organism>
<dbReference type="GO" id="GO:0006218">
    <property type="term" value="P:uridine catabolic process"/>
    <property type="evidence" value="ECO:0007669"/>
    <property type="project" value="TreeGrafter"/>
</dbReference>
<dbReference type="UniPathway" id="UPA00574">
    <property type="reaction ID" value="UER00633"/>
</dbReference>
<comment type="pathway">
    <text evidence="5">Pyrimidine metabolism; UMP biosynthesis via salvage pathway; uracil from uridine (phosphorylase route): step 1/1.</text>
</comment>
<dbReference type="InterPro" id="IPR010059">
    <property type="entry name" value="Uridine_phosphorylase_euk"/>
</dbReference>
<dbReference type="PANTHER" id="PTHR43691:SF11">
    <property type="entry name" value="FI09636P-RELATED"/>
    <property type="match status" value="1"/>
</dbReference>
<gene>
    <name evidence="9" type="primary">LOC115625363</name>
</gene>
<dbReference type="InterPro" id="IPR000845">
    <property type="entry name" value="Nucleoside_phosphorylase_d"/>
</dbReference>
<reference evidence="9" key="1">
    <citation type="submission" date="2025-08" db="UniProtKB">
        <authorList>
            <consortium name="RefSeq"/>
        </authorList>
    </citation>
    <scope>IDENTIFICATION</scope>
    <source>
        <strain evidence="9">11010-0011.00</strain>
        <tissue evidence="9">Whole body</tissue>
    </source>
</reference>
<dbReference type="EC" id="2.4.2.3" evidence="5"/>
<evidence type="ECO:0000256" key="2">
    <source>
        <dbReference type="ARBA" id="ARBA00022676"/>
    </source>
</evidence>
<comment type="function">
    <text evidence="5">Catalyzes the reversible phosphorylytic cleavage of uridine to uracil and ribose-1-phosphate which can then be utilized as carbon and energy sources or in the rescue of pyrimidine bases for nucleotide synthesis. Shows broad substrate specificity and can also accept deoxyuridine and other analogous compounds.</text>
</comment>
<dbReference type="GO" id="GO:0009166">
    <property type="term" value="P:nucleotide catabolic process"/>
    <property type="evidence" value="ECO:0007669"/>
    <property type="project" value="InterPro"/>
</dbReference>
<evidence type="ECO:0000313" key="9">
    <source>
        <dbReference type="RefSeq" id="XP_030376260.1"/>
    </source>
</evidence>
<keyword evidence="8" id="KW-1185">Reference proteome</keyword>
<proteinExistence type="inferred from homology"/>
<dbReference type="GO" id="GO:0005829">
    <property type="term" value="C:cytosol"/>
    <property type="evidence" value="ECO:0007669"/>
    <property type="project" value="TreeGrafter"/>
</dbReference>
<evidence type="ECO:0000256" key="6">
    <source>
        <dbReference type="SAM" id="MobiDB-lite"/>
    </source>
</evidence>
<evidence type="ECO:0000256" key="1">
    <source>
        <dbReference type="ARBA" id="ARBA00010456"/>
    </source>
</evidence>
<dbReference type="CDD" id="cd17763">
    <property type="entry name" value="UP_hUPP-like"/>
    <property type="match status" value="1"/>
</dbReference>
<dbReference type="RefSeq" id="XP_030376260.1">
    <property type="nucleotide sequence ID" value="XM_030520400.1"/>
</dbReference>
<dbReference type="NCBIfam" id="TIGR01719">
    <property type="entry name" value="euk_UDPppase"/>
    <property type="match status" value="1"/>
</dbReference>
<feature type="binding site" evidence="4">
    <location>
        <position position="262"/>
    </location>
    <ligand>
        <name>substrate</name>
    </ligand>
</feature>
<evidence type="ECO:0000313" key="8">
    <source>
        <dbReference type="Proteomes" id="UP000504634"/>
    </source>
</evidence>
<evidence type="ECO:0000256" key="3">
    <source>
        <dbReference type="ARBA" id="ARBA00022679"/>
    </source>
</evidence>
<dbReference type="Proteomes" id="UP000504634">
    <property type="component" value="Unplaced"/>
</dbReference>
<accession>A0A6J2TL70</accession>
<dbReference type="OrthoDB" id="204058at2759"/>
<feature type="binding site" evidence="4">
    <location>
        <begin position="180"/>
        <end position="183"/>
    </location>
    <ligand>
        <name>phosphate</name>
        <dbReference type="ChEBI" id="CHEBI:43474"/>
    </ligand>
</feature>
<keyword evidence="3 5" id="KW-0808">Transferase</keyword>
<keyword evidence="2 5" id="KW-0328">Glycosyltransferase</keyword>
<feature type="binding site" evidence="4">
    <location>
        <position position="136"/>
    </location>
    <ligand>
        <name>phosphate</name>
        <dbReference type="ChEBI" id="CHEBI:43474"/>
    </ligand>
</feature>
<comment type="similarity">
    <text evidence="1 5">Belongs to the PNP/UDP phosphorylase family.</text>
</comment>
<evidence type="ECO:0000259" key="7">
    <source>
        <dbReference type="Pfam" id="PF01048"/>
    </source>
</evidence>
<evidence type="ECO:0000256" key="4">
    <source>
        <dbReference type="PIRSR" id="PIRSR610059-50"/>
    </source>
</evidence>
<feature type="compositionally biased region" description="Acidic residues" evidence="6">
    <location>
        <begin position="353"/>
        <end position="368"/>
    </location>
</feature>
<dbReference type="PANTHER" id="PTHR43691">
    <property type="entry name" value="URIDINE PHOSPHORYLASE"/>
    <property type="match status" value="1"/>
</dbReference>
<dbReference type="AlphaFoldDB" id="A0A6J2TL70"/>
<feature type="region of interest" description="Disordered" evidence="6">
    <location>
        <begin position="352"/>
        <end position="379"/>
    </location>
</feature>
<dbReference type="GO" id="GO:0004850">
    <property type="term" value="F:uridine phosphorylase activity"/>
    <property type="evidence" value="ECO:0007669"/>
    <property type="project" value="UniProtKB-EC"/>
</dbReference>
<feature type="binding site" evidence="4">
    <location>
        <position position="260"/>
    </location>
    <ligand>
        <name>substrate</name>
    </ligand>
</feature>
<name>A0A6J2TL70_DROLE</name>
<sequence>MSKKQAPGRCSPKCRGQCSLAKDVLELKELVLAQNKRLNKLIKQVEQGCEVVEEPKESTVSCRNPYLKCLNPDRLHHLGLDTKTTDFRKTFGDVRFVFLGGTPKRMEKFAYFIMNAIGLRLHSGAKLKDLAEEGNRYSMFKVGPVLCASHGMGGPSISILLHELIKMMCHAKCQDPVFFRLGTCGGIGVEPGTVIISTEALDGQMRNFHEVVVHGKVDLRPTKLNLELAQELKDLSNPCEDGYDTITGTTLSTNDFYEGQSRLDGAFCEYTPESKSNFLKCLSQKGIVNMEMESSVFASMTNQANIRAAVVCVAIVNRLNGDQITTPHETLKEFDTRPQELVARYVRKILYGGDEEEDADEEEEEEGKDEGKDCPEEVR</sequence>
<feature type="domain" description="Nucleoside phosphorylase" evidence="7">
    <location>
        <begin position="96"/>
        <end position="349"/>
    </location>
</feature>
<dbReference type="Pfam" id="PF01048">
    <property type="entry name" value="PNP_UDP_1"/>
    <property type="match status" value="1"/>
</dbReference>
<dbReference type="GO" id="GO:0044206">
    <property type="term" value="P:UMP salvage"/>
    <property type="evidence" value="ECO:0007669"/>
    <property type="project" value="UniProtKB-UniPathway"/>
</dbReference>
<dbReference type="InterPro" id="IPR035994">
    <property type="entry name" value="Nucleoside_phosphorylase_sf"/>
</dbReference>
<dbReference type="PROSITE" id="PS01232">
    <property type="entry name" value="PNP_UDP_1"/>
    <property type="match status" value="1"/>
</dbReference>
<protein>
    <recommendedName>
        <fullName evidence="5">Uridine phosphorylase</fullName>
        <ecNumber evidence="5">2.4.2.3</ecNumber>
    </recommendedName>
</protein>
<dbReference type="GeneID" id="115625363"/>